<keyword evidence="3" id="KW-1185">Reference proteome</keyword>
<protein>
    <submittedName>
        <fullName evidence="2">Uncharacterized protein</fullName>
    </submittedName>
</protein>
<name>A0A5C6C623_9BACT</name>
<sequence>MSLQGLSVGRVVRTGGFLKEGPAQCGNLGAPVKPPLNACQFNSPQIPRPANPRPANPRPANPRPANSLIAPAGATSNVCFRHRERGVGINPPGTPVRATCRCGVPLRRAAAG</sequence>
<evidence type="ECO:0000313" key="3">
    <source>
        <dbReference type="Proteomes" id="UP000319908"/>
    </source>
</evidence>
<feature type="region of interest" description="Disordered" evidence="1">
    <location>
        <begin position="36"/>
        <end position="69"/>
    </location>
</feature>
<proteinExistence type="predicted"/>
<dbReference type="EMBL" id="SJPU01000001">
    <property type="protein sequence ID" value="TWU19467.1"/>
    <property type="molecule type" value="Genomic_DNA"/>
</dbReference>
<feature type="compositionally biased region" description="Pro residues" evidence="1">
    <location>
        <begin position="46"/>
        <end position="62"/>
    </location>
</feature>
<evidence type="ECO:0000256" key="1">
    <source>
        <dbReference type="SAM" id="MobiDB-lite"/>
    </source>
</evidence>
<organism evidence="2 3">
    <name type="scientific">Allorhodopirellula heiligendammensis</name>
    <dbReference type="NCBI Taxonomy" id="2714739"/>
    <lineage>
        <taxon>Bacteria</taxon>
        <taxon>Pseudomonadati</taxon>
        <taxon>Planctomycetota</taxon>
        <taxon>Planctomycetia</taxon>
        <taxon>Pirellulales</taxon>
        <taxon>Pirellulaceae</taxon>
        <taxon>Allorhodopirellula</taxon>
    </lineage>
</organism>
<comment type="caution">
    <text evidence="2">The sequence shown here is derived from an EMBL/GenBank/DDBJ whole genome shotgun (WGS) entry which is preliminary data.</text>
</comment>
<dbReference type="Proteomes" id="UP000319908">
    <property type="component" value="Unassembled WGS sequence"/>
</dbReference>
<dbReference type="AlphaFoldDB" id="A0A5C6C623"/>
<accession>A0A5C6C623</accession>
<reference evidence="2 3" key="1">
    <citation type="journal article" date="2020" name="Antonie Van Leeuwenhoek">
        <title>Rhodopirellula heiligendammensis sp. nov., Rhodopirellula pilleata sp. nov., and Rhodopirellula solitaria sp. nov. isolated from natural or artificial marine surfaces in Northern Germany and California, USA, and emended description of the genus Rhodopirellula.</title>
        <authorList>
            <person name="Kallscheuer N."/>
            <person name="Wiegand S."/>
            <person name="Jogler M."/>
            <person name="Boedeker C."/>
            <person name="Peeters S.H."/>
            <person name="Rast P."/>
            <person name="Heuer A."/>
            <person name="Jetten M.S.M."/>
            <person name="Rohde M."/>
            <person name="Jogler C."/>
        </authorList>
    </citation>
    <scope>NUCLEOTIDE SEQUENCE [LARGE SCALE GENOMIC DNA]</scope>
    <source>
        <strain evidence="2 3">Poly21</strain>
    </source>
</reference>
<evidence type="ECO:0000313" key="2">
    <source>
        <dbReference type="EMBL" id="TWU19467.1"/>
    </source>
</evidence>
<gene>
    <name evidence="2" type="ORF">Poly21_16400</name>
</gene>